<dbReference type="InterPro" id="IPR003349">
    <property type="entry name" value="JmjN"/>
</dbReference>
<evidence type="ECO:0000313" key="12">
    <source>
        <dbReference type="Proteomes" id="UP001386955"/>
    </source>
</evidence>
<keyword evidence="6" id="KW-0804">Transcription</keyword>
<feature type="region of interest" description="Disordered" evidence="8">
    <location>
        <begin position="913"/>
        <end position="938"/>
    </location>
</feature>
<dbReference type="InterPro" id="IPR003347">
    <property type="entry name" value="JmjC_dom"/>
</dbReference>
<dbReference type="GO" id="GO:0005634">
    <property type="term" value="C:nucleus"/>
    <property type="evidence" value="ECO:0007669"/>
    <property type="project" value="TreeGrafter"/>
</dbReference>
<evidence type="ECO:0000256" key="8">
    <source>
        <dbReference type="SAM" id="MobiDB-lite"/>
    </source>
</evidence>
<comment type="cofactor">
    <cofactor evidence="1">
        <name>Fe(2+)</name>
        <dbReference type="ChEBI" id="CHEBI:29033"/>
    </cofactor>
</comment>
<dbReference type="FunFam" id="2.60.120.650:FF:000016">
    <property type="entry name" value="Lysine-specific demethylase isoform A"/>
    <property type="match status" value="1"/>
</dbReference>
<dbReference type="SMART" id="SM00545">
    <property type="entry name" value="JmjN"/>
    <property type="match status" value="1"/>
</dbReference>
<dbReference type="AlphaFoldDB" id="A0AAN9XSW5"/>
<dbReference type="Pfam" id="PF02375">
    <property type="entry name" value="JmjN"/>
    <property type="match status" value="1"/>
</dbReference>
<dbReference type="SUPFAM" id="SSF51197">
    <property type="entry name" value="Clavaminate synthase-like"/>
    <property type="match status" value="1"/>
</dbReference>
<evidence type="ECO:0000256" key="3">
    <source>
        <dbReference type="ARBA" id="ARBA00023002"/>
    </source>
</evidence>
<accession>A0AAN9XSW5</accession>
<dbReference type="GO" id="GO:0046872">
    <property type="term" value="F:metal ion binding"/>
    <property type="evidence" value="ECO:0007669"/>
    <property type="project" value="UniProtKB-KW"/>
</dbReference>
<dbReference type="GO" id="GO:0040029">
    <property type="term" value="P:epigenetic regulation of gene expression"/>
    <property type="evidence" value="ECO:0007669"/>
    <property type="project" value="UniProtKB-ARBA"/>
</dbReference>
<evidence type="ECO:0000256" key="2">
    <source>
        <dbReference type="ARBA" id="ARBA00022723"/>
    </source>
</evidence>
<dbReference type="EMBL" id="JAYMYS010000002">
    <property type="protein sequence ID" value="KAK7407137.1"/>
    <property type="molecule type" value="Genomic_DNA"/>
</dbReference>
<organism evidence="11 12">
    <name type="scientific">Psophocarpus tetragonolobus</name>
    <name type="common">Winged bean</name>
    <name type="synonym">Dolichos tetragonolobus</name>
    <dbReference type="NCBI Taxonomy" id="3891"/>
    <lineage>
        <taxon>Eukaryota</taxon>
        <taxon>Viridiplantae</taxon>
        <taxon>Streptophyta</taxon>
        <taxon>Embryophyta</taxon>
        <taxon>Tracheophyta</taxon>
        <taxon>Spermatophyta</taxon>
        <taxon>Magnoliopsida</taxon>
        <taxon>eudicotyledons</taxon>
        <taxon>Gunneridae</taxon>
        <taxon>Pentapetalae</taxon>
        <taxon>rosids</taxon>
        <taxon>fabids</taxon>
        <taxon>Fabales</taxon>
        <taxon>Fabaceae</taxon>
        <taxon>Papilionoideae</taxon>
        <taxon>50 kb inversion clade</taxon>
        <taxon>NPAAA clade</taxon>
        <taxon>indigoferoid/millettioid clade</taxon>
        <taxon>Phaseoleae</taxon>
        <taxon>Psophocarpus</taxon>
    </lineage>
</organism>
<comment type="caution">
    <text evidence="11">The sequence shown here is derived from an EMBL/GenBank/DDBJ whole genome shotgun (WGS) entry which is preliminary data.</text>
</comment>
<evidence type="ECO:0000313" key="11">
    <source>
        <dbReference type="EMBL" id="KAK7407137.1"/>
    </source>
</evidence>
<protein>
    <recommendedName>
        <fullName evidence="13">Lysine-specific demethylase JMJ706-like</fullName>
    </recommendedName>
</protein>
<dbReference type="PROSITE" id="PS51183">
    <property type="entry name" value="JMJN"/>
    <property type="match status" value="1"/>
</dbReference>
<evidence type="ECO:0000256" key="4">
    <source>
        <dbReference type="ARBA" id="ARBA00023004"/>
    </source>
</evidence>
<dbReference type="Proteomes" id="UP001386955">
    <property type="component" value="Unassembled WGS sequence"/>
</dbReference>
<dbReference type="GO" id="GO:0016491">
    <property type="term" value="F:oxidoreductase activity"/>
    <property type="evidence" value="ECO:0007669"/>
    <property type="project" value="UniProtKB-KW"/>
</dbReference>
<evidence type="ECO:0000256" key="7">
    <source>
        <dbReference type="ARBA" id="ARBA00023242"/>
    </source>
</evidence>
<keyword evidence="3" id="KW-0560">Oxidoreductase</keyword>
<keyword evidence="2" id="KW-0479">Metal-binding</keyword>
<keyword evidence="5" id="KW-0805">Transcription regulation</keyword>
<proteinExistence type="predicted"/>
<evidence type="ECO:0000259" key="10">
    <source>
        <dbReference type="PROSITE" id="PS51184"/>
    </source>
</evidence>
<evidence type="ECO:0000259" key="9">
    <source>
        <dbReference type="PROSITE" id="PS51183"/>
    </source>
</evidence>
<dbReference type="Pfam" id="PF02373">
    <property type="entry name" value="JmjC"/>
    <property type="match status" value="1"/>
</dbReference>
<name>A0AAN9XSW5_PSOTE</name>
<gene>
    <name evidence="11" type="ORF">VNO78_08795</name>
</gene>
<reference evidence="11 12" key="1">
    <citation type="submission" date="2024-01" db="EMBL/GenBank/DDBJ databases">
        <title>The genomes of 5 underutilized Papilionoideae crops provide insights into root nodulation and disease resistanc.</title>
        <authorList>
            <person name="Jiang F."/>
        </authorList>
    </citation>
    <scope>NUCLEOTIDE SEQUENCE [LARGE SCALE GENOMIC DNA]</scope>
    <source>
        <strain evidence="11">DUOXIRENSHENG_FW03</strain>
        <tissue evidence="11">Leaves</tissue>
    </source>
</reference>
<dbReference type="Gene3D" id="2.60.120.650">
    <property type="entry name" value="Cupin"/>
    <property type="match status" value="1"/>
</dbReference>
<keyword evidence="4" id="KW-0408">Iron</keyword>
<evidence type="ECO:0008006" key="13">
    <source>
        <dbReference type="Google" id="ProtNLM"/>
    </source>
</evidence>
<evidence type="ECO:0000256" key="5">
    <source>
        <dbReference type="ARBA" id="ARBA00023015"/>
    </source>
</evidence>
<dbReference type="Pfam" id="PF02928">
    <property type="entry name" value="zf-C5HC2"/>
    <property type="match status" value="1"/>
</dbReference>
<dbReference type="PANTHER" id="PTHR10694:SF33">
    <property type="entry name" value="LYSINE-SPECIFIC DEMETHYLASE 5"/>
    <property type="match status" value="1"/>
</dbReference>
<dbReference type="InterPro" id="IPR004198">
    <property type="entry name" value="Znf_C5HC2"/>
</dbReference>
<feature type="region of interest" description="Disordered" evidence="8">
    <location>
        <begin position="1035"/>
        <end position="1080"/>
    </location>
</feature>
<feature type="domain" description="JmjC" evidence="10">
    <location>
        <begin position="459"/>
        <end position="629"/>
    </location>
</feature>
<dbReference type="GO" id="GO:0000785">
    <property type="term" value="C:chromatin"/>
    <property type="evidence" value="ECO:0007669"/>
    <property type="project" value="TreeGrafter"/>
</dbReference>
<sequence>MPRVSPAHNKVPRVRPNLSLEPHRVTICSSSLTLPKSFRICKTPKCPHYCVEATKPKEDKPVISNGDSVNTRDGERFNRVYTGNAFWNLDGTFSFASSLSSSTISLRFLAPPENLLRSPENRFDLGLFFPRLQRKLISVFLFGRLHSLAIFCVPSTRRWISPLFGFSVVFGVIRECGEPGCSSRLAVNLQHSGSWFRLTKTEAYRQRLRNEMASECDICSLAMLKVERRVTLSKEVRNGLEFLKRKKLQRAKSVTATQTSIANMMNRSGGDALRASASCGMGFHGNADVFSKRKVDKFDTNDLEWTDKIPECPVYSPTKEEFEDPLIYLQKIAPEASKYGICKIISPLNASVPAGVVLMKEKAGFKFTTRVQPLRLAEWDTEDKVTFFMSGRNYTFRDFEKVANKVFARRYCSAGCLPAKYLEKEFWHEIGCGKMETVEYACDVDGSAFSSSPTDQLGNSKWNLKKISRLPKSILRLLETSIPGVTEPMLYIGMLFSIFAWHVEDHYLYSINYHHCGASKTWYGIPGHAALEFERVVREHVYTNDILSSDGEDGAFDVLLGKTTLFPPNILLEHEVPVYKAVQKPGEFIITFPRAYHAGFSHGFNCGEAVNFAIGDWFPLGAVASRRYAILNRVPLLPHEELLCKEAMLLRTCLELEDSDFPSADLFSHNSIKISFVNLMRFQHCARWFLMKSRASISVSSHSHGTILCSLCKRDCYIAYVDCNCHMHPVCLRHDVDSLDLNCGNKHTLYLREDVMDMETAAKMFEQEDGILDEIKKLTKSGQNMYAYPLSNMFQRAEANGYMPYCELKLDSVIEFYTTPENSTNNQEYNNQNQSVFVQCTGNKKAVVSEVSISSATSTLCSLSESLESFSAPQNADGHTNINVSIIDYEEFGERISNSAGESSLSPAVYHESSVKPQADLPRFDTKPVVDETDDSDSEIFRVKRPSSLKAERRIMNDAMSSKHPEQQGLKRLKKILPEGKSGQPMDFCRSNETSYKYSHPVNHKGHAEISSRDRFARGNGIPISIRYKKLGSEEICTQRDRHRRDRLQQTFREPPSIELEPKRLKVRGPSFLGLESRSN</sequence>
<feature type="domain" description="JmjN" evidence="9">
    <location>
        <begin position="312"/>
        <end position="353"/>
    </location>
</feature>
<dbReference type="GO" id="GO:0141052">
    <property type="term" value="F:histone H3 demethylase activity"/>
    <property type="evidence" value="ECO:0007669"/>
    <property type="project" value="UniProtKB-ARBA"/>
</dbReference>
<keyword evidence="7" id="KW-0539">Nucleus</keyword>
<evidence type="ECO:0000256" key="6">
    <source>
        <dbReference type="ARBA" id="ARBA00023163"/>
    </source>
</evidence>
<dbReference type="PROSITE" id="PS51184">
    <property type="entry name" value="JMJC"/>
    <property type="match status" value="1"/>
</dbReference>
<keyword evidence="12" id="KW-1185">Reference proteome</keyword>
<evidence type="ECO:0000256" key="1">
    <source>
        <dbReference type="ARBA" id="ARBA00001954"/>
    </source>
</evidence>
<dbReference type="SMART" id="SM00558">
    <property type="entry name" value="JmjC"/>
    <property type="match status" value="1"/>
</dbReference>
<dbReference type="PANTHER" id="PTHR10694">
    <property type="entry name" value="LYSINE-SPECIFIC DEMETHYLASE"/>
    <property type="match status" value="1"/>
</dbReference>